<feature type="transmembrane region" description="Helical" evidence="2">
    <location>
        <begin position="49"/>
        <end position="68"/>
    </location>
</feature>
<dbReference type="Pfam" id="PF14897">
    <property type="entry name" value="EpsG"/>
    <property type="match status" value="1"/>
</dbReference>
<gene>
    <name evidence="3" type="ORF">DS079_11560</name>
</gene>
<feature type="region of interest" description="Disordered" evidence="1">
    <location>
        <begin position="1"/>
        <end position="45"/>
    </location>
</feature>
<dbReference type="Proteomes" id="UP000274327">
    <property type="component" value="Unassembled WGS sequence"/>
</dbReference>
<protein>
    <recommendedName>
        <fullName evidence="5">EpsG family protein</fullName>
    </recommendedName>
</protein>
<feature type="transmembrane region" description="Helical" evidence="2">
    <location>
        <begin position="250"/>
        <end position="279"/>
    </location>
</feature>
<feature type="compositionally biased region" description="Low complexity" evidence="1">
    <location>
        <begin position="14"/>
        <end position="23"/>
    </location>
</feature>
<feature type="transmembrane region" description="Helical" evidence="2">
    <location>
        <begin position="285"/>
        <end position="310"/>
    </location>
</feature>
<feature type="transmembrane region" description="Helical" evidence="2">
    <location>
        <begin position="221"/>
        <end position="238"/>
    </location>
</feature>
<feature type="transmembrane region" description="Helical" evidence="2">
    <location>
        <begin position="396"/>
        <end position="414"/>
    </location>
</feature>
<evidence type="ECO:0000256" key="2">
    <source>
        <dbReference type="SAM" id="Phobius"/>
    </source>
</evidence>
<proteinExistence type="predicted"/>
<feature type="transmembrane region" description="Helical" evidence="2">
    <location>
        <begin position="365"/>
        <end position="384"/>
    </location>
</feature>
<dbReference type="InterPro" id="IPR049458">
    <property type="entry name" value="EpsG-like"/>
</dbReference>
<feature type="transmembrane region" description="Helical" evidence="2">
    <location>
        <begin position="443"/>
        <end position="463"/>
    </location>
</feature>
<feature type="transmembrane region" description="Helical" evidence="2">
    <location>
        <begin position="152"/>
        <end position="171"/>
    </location>
</feature>
<keyword evidence="2" id="KW-0472">Membrane</keyword>
<dbReference type="AlphaFoldDB" id="A0A426SIE7"/>
<feature type="region of interest" description="Disordered" evidence="1">
    <location>
        <begin position="71"/>
        <end position="124"/>
    </location>
</feature>
<name>A0A426SIE7_9MICO</name>
<keyword evidence="2" id="KW-0812">Transmembrane</keyword>
<keyword evidence="4" id="KW-1185">Reference proteome</keyword>
<evidence type="ECO:0008006" key="5">
    <source>
        <dbReference type="Google" id="ProtNLM"/>
    </source>
</evidence>
<reference evidence="3 4" key="1">
    <citation type="submission" date="2018-07" db="EMBL/GenBank/DDBJ databases">
        <title>Brachybacteriurn paraconglorneratum KCTC 9916.</title>
        <authorList>
            <person name="Li Y."/>
        </authorList>
    </citation>
    <scope>NUCLEOTIDE SEQUENCE [LARGE SCALE GENOMIC DNA]</scope>
    <source>
        <strain evidence="3 4">KCTC 9916</strain>
    </source>
</reference>
<comment type="caution">
    <text evidence="3">The sequence shown here is derived from an EMBL/GenBank/DDBJ whole genome shotgun (WGS) entry which is preliminary data.</text>
</comment>
<accession>A0A426SIE7</accession>
<evidence type="ECO:0000313" key="4">
    <source>
        <dbReference type="Proteomes" id="UP000274327"/>
    </source>
</evidence>
<sequence length="475" mass="51878">MPRTPCWSSRARRSAASTRTGRGTRCEPSARRTGSRGPRERGRDPMTPYFILLVVVTALAALSFRVALKNPRETPSTEAADAPARTGGMRTPGMRTAGARATGTKSLSASRYRPRSGGLGLATRTASSTRYRARSAGAIVTEEETARAARRWTVFDAAAVTVLIAFSGLRYDVGTDYPTYELVFNSMNPDDWASDFAESTQEVGYTLLMLVIKTFTEDPKALFWVAAVLTVLPVYLGIKRLSMDPGFAVALFVAFEYTSSFNALRQYIAVALLFLAWTYLGRKNVVFWVLAIIALSFHMTAILAIVVMLVVRRWRPTVQTTLFFLGGALVAAAGVRAAPFLVSFLEVLNPRYGDYLDSGQTGIGSYLSIFAYLALMILVVFVGSRKAPLTRLESQLAVLVLAGVALMIVGTQAIVLSRLSGYFGIFAILLVPNRIAKMQDRTLITLLVLLAAVAYYALGVQNYGEVIPYRTYLGQ</sequence>
<organism evidence="3 4">
    <name type="scientific">Brachybacterium paraconglomeratum</name>
    <dbReference type="NCBI Taxonomy" id="173362"/>
    <lineage>
        <taxon>Bacteria</taxon>
        <taxon>Bacillati</taxon>
        <taxon>Actinomycetota</taxon>
        <taxon>Actinomycetes</taxon>
        <taxon>Micrococcales</taxon>
        <taxon>Dermabacteraceae</taxon>
        <taxon>Brachybacterium</taxon>
    </lineage>
</organism>
<feature type="transmembrane region" description="Helical" evidence="2">
    <location>
        <begin position="420"/>
        <end position="436"/>
    </location>
</feature>
<dbReference type="EMBL" id="QOCI01000009">
    <property type="protein sequence ID" value="RRR17920.1"/>
    <property type="molecule type" value="Genomic_DNA"/>
</dbReference>
<evidence type="ECO:0000256" key="1">
    <source>
        <dbReference type="SAM" id="MobiDB-lite"/>
    </source>
</evidence>
<evidence type="ECO:0000313" key="3">
    <source>
        <dbReference type="EMBL" id="RRR17920.1"/>
    </source>
</evidence>
<keyword evidence="2" id="KW-1133">Transmembrane helix</keyword>
<feature type="transmembrane region" description="Helical" evidence="2">
    <location>
        <begin position="322"/>
        <end position="345"/>
    </location>
</feature>